<dbReference type="EMBL" id="LJTC01000008">
    <property type="protein sequence ID" value="KPM82904.1"/>
    <property type="molecule type" value="Genomic_DNA"/>
</dbReference>
<accession>A0A0N8HK51</accession>
<keyword evidence="1" id="KW-1133">Transmembrane helix</keyword>
<dbReference type="Pfam" id="PF01514">
    <property type="entry name" value="YscJ_FliF"/>
    <property type="match status" value="1"/>
</dbReference>
<dbReference type="AlphaFoldDB" id="A0A0N8HK51"/>
<feature type="domain" description="Flagellar M-ring N-terminal" evidence="2">
    <location>
        <begin position="37"/>
        <end position="121"/>
    </location>
</feature>
<feature type="transmembrane region" description="Helical" evidence="1">
    <location>
        <begin position="131"/>
        <end position="153"/>
    </location>
</feature>
<gene>
    <name evidence="3" type="ORF">AOG27_12455</name>
</gene>
<dbReference type="InterPro" id="IPR043427">
    <property type="entry name" value="YscJ/FliF"/>
</dbReference>
<dbReference type="PANTHER" id="PTHR30046:SF0">
    <property type="entry name" value="FLAGELLAR M-RING PROTEIN"/>
    <property type="match status" value="1"/>
</dbReference>
<dbReference type="OrthoDB" id="6313998at2"/>
<name>A0A0N8HK51_9GAMM</name>
<dbReference type="RefSeq" id="WP_054553351.1">
    <property type="nucleotide sequence ID" value="NZ_LJTC01000008.1"/>
</dbReference>
<feature type="transmembrane region" description="Helical" evidence="1">
    <location>
        <begin position="16"/>
        <end position="35"/>
    </location>
</feature>
<keyword evidence="1" id="KW-0472">Membrane</keyword>
<proteinExistence type="predicted"/>
<dbReference type="PANTHER" id="PTHR30046">
    <property type="entry name" value="FLAGELLAR M-RING PROTEIN"/>
    <property type="match status" value="1"/>
</dbReference>
<dbReference type="PATRIC" id="fig|570156.3.peg.3587"/>
<organism evidence="3 4">
    <name type="scientific">Pseudoalteromonas lipolytica</name>
    <dbReference type="NCBI Taxonomy" id="570156"/>
    <lineage>
        <taxon>Bacteria</taxon>
        <taxon>Pseudomonadati</taxon>
        <taxon>Pseudomonadota</taxon>
        <taxon>Gammaproteobacteria</taxon>
        <taxon>Alteromonadales</taxon>
        <taxon>Pseudoalteromonadaceae</taxon>
        <taxon>Pseudoalteromonas</taxon>
    </lineage>
</organism>
<dbReference type="Proteomes" id="UP000050378">
    <property type="component" value="Unassembled WGS sequence"/>
</dbReference>
<comment type="caution">
    <text evidence="3">The sequence shown here is derived from an EMBL/GenBank/DDBJ whole genome shotgun (WGS) entry which is preliminary data.</text>
</comment>
<dbReference type="STRING" id="570156.AOG27_12455"/>
<sequence>MSNKPPHILELLPKRYTLWGLLCLSLVFAIFVIIWSRAPEYRPLIQDMRLVNAVKIVDVLDVEEIPYKADIKNHILYVDVLHSDQAKLALAKVGFVFDYPNKDAFSSIPQACALLESQEVKENRPIYQTEWFFRLVRMTMAAIVLITLILVVVRPILKNLILEDNNKD</sequence>
<evidence type="ECO:0000256" key="1">
    <source>
        <dbReference type="SAM" id="Phobius"/>
    </source>
</evidence>
<keyword evidence="1" id="KW-0812">Transmembrane</keyword>
<evidence type="ECO:0000313" key="3">
    <source>
        <dbReference type="EMBL" id="KPM82904.1"/>
    </source>
</evidence>
<protein>
    <recommendedName>
        <fullName evidence="2">Flagellar M-ring N-terminal domain-containing protein</fullName>
    </recommendedName>
</protein>
<evidence type="ECO:0000313" key="4">
    <source>
        <dbReference type="Proteomes" id="UP000050378"/>
    </source>
</evidence>
<dbReference type="InterPro" id="IPR006182">
    <property type="entry name" value="FliF_N_dom"/>
</dbReference>
<evidence type="ECO:0000259" key="2">
    <source>
        <dbReference type="Pfam" id="PF01514"/>
    </source>
</evidence>
<reference evidence="3 4" key="1">
    <citation type="submission" date="2015-09" db="EMBL/GenBank/DDBJ databases">
        <title>Draft Genome Sequence of Pseudoalteromonas lipolytica UCD-48B.</title>
        <authorList>
            <person name="Krusor M."/>
            <person name="Coil D.A."/>
            <person name="Lang J.M."/>
            <person name="Eisen J.A."/>
            <person name="Alexiev A."/>
        </authorList>
    </citation>
    <scope>NUCLEOTIDE SEQUENCE [LARGE SCALE GENOMIC DNA]</scope>
    <source>
        <strain evidence="3 4">UCD-48B</strain>
    </source>
</reference>